<name>A0A8C1PGH3_CYPCA</name>
<dbReference type="InterPro" id="IPR013783">
    <property type="entry name" value="Ig-like_fold"/>
</dbReference>
<keyword evidence="2" id="KW-1064">Adaptive immunity</keyword>
<feature type="domain" description="Ig-like" evidence="6">
    <location>
        <begin position="24"/>
        <end position="106"/>
    </location>
</feature>
<keyword evidence="3" id="KW-0675">Receptor</keyword>
<dbReference type="InterPro" id="IPR051287">
    <property type="entry name" value="TCR_variable_region"/>
</dbReference>
<evidence type="ECO:0000256" key="2">
    <source>
        <dbReference type="ARBA" id="ARBA00023130"/>
    </source>
</evidence>
<evidence type="ECO:0000313" key="7">
    <source>
        <dbReference type="Ensembl" id="ENSCCRP00010107407.1"/>
    </source>
</evidence>
<keyword evidence="5" id="KW-0391">Immunity</keyword>
<dbReference type="SMART" id="SM00409">
    <property type="entry name" value="IG"/>
    <property type="match status" value="1"/>
</dbReference>
<dbReference type="PANTHER" id="PTHR19367">
    <property type="entry name" value="T-CELL RECEPTOR ALPHA CHAIN V REGION"/>
    <property type="match status" value="1"/>
</dbReference>
<keyword evidence="4" id="KW-0393">Immunoglobulin domain</keyword>
<keyword evidence="1" id="KW-0732">Signal</keyword>
<dbReference type="Ensembl" id="ENSCCRT00010119488.1">
    <property type="protein sequence ID" value="ENSCCRP00010107407.1"/>
    <property type="gene ID" value="ENSCCRG00010047363.1"/>
</dbReference>
<evidence type="ECO:0000256" key="1">
    <source>
        <dbReference type="ARBA" id="ARBA00022729"/>
    </source>
</evidence>
<dbReference type="SUPFAM" id="SSF48726">
    <property type="entry name" value="Immunoglobulin"/>
    <property type="match status" value="1"/>
</dbReference>
<dbReference type="InterPro" id="IPR036179">
    <property type="entry name" value="Ig-like_dom_sf"/>
</dbReference>
<evidence type="ECO:0000259" key="6">
    <source>
        <dbReference type="PROSITE" id="PS50835"/>
    </source>
</evidence>
<dbReference type="GO" id="GO:0042101">
    <property type="term" value="C:T cell receptor complex"/>
    <property type="evidence" value="ECO:0007669"/>
    <property type="project" value="UniProtKB-KW"/>
</dbReference>
<dbReference type="PANTHER" id="PTHR19367:SF18">
    <property type="entry name" value="T CELL RECEPTOR ALPHA VARIABLE 16"/>
    <property type="match status" value="1"/>
</dbReference>
<dbReference type="InterPro" id="IPR013106">
    <property type="entry name" value="Ig_V-set"/>
</dbReference>
<proteinExistence type="predicted"/>
<dbReference type="Gene3D" id="2.60.40.10">
    <property type="entry name" value="Immunoglobulins"/>
    <property type="match status" value="1"/>
</dbReference>
<evidence type="ECO:0000256" key="5">
    <source>
        <dbReference type="ARBA" id="ARBA00043266"/>
    </source>
</evidence>
<dbReference type="InterPro" id="IPR007110">
    <property type="entry name" value="Ig-like_dom"/>
</dbReference>
<dbReference type="AlphaFoldDB" id="A0A8C1PGH3"/>
<accession>A0A8C1PGH3</accession>
<reference evidence="7" key="1">
    <citation type="submission" date="2025-08" db="UniProtKB">
        <authorList>
            <consortium name="Ensembl"/>
        </authorList>
    </citation>
    <scope>IDENTIFICATION</scope>
</reference>
<sequence length="155" mass="17356">LPSSQKKKHFMKNQKNDAADVIKPVFTEKQVLAGKNVTLICNYTGNNLQWYRQYPGSKPEHLIMFFETSPKPKPALRLTAAADKAAKSMTLTISSTEVKDSAMYYCALVPTVAGNTATLYKNLFLVYYIIMLIGERSFFPCRVSFPTFLAFAVGP</sequence>
<dbReference type="Proteomes" id="UP000694427">
    <property type="component" value="Unplaced"/>
</dbReference>
<keyword evidence="8" id="KW-1185">Reference proteome</keyword>
<keyword evidence="5" id="KW-1279">T cell receptor</keyword>
<dbReference type="Pfam" id="PF07686">
    <property type="entry name" value="V-set"/>
    <property type="match status" value="1"/>
</dbReference>
<evidence type="ECO:0000256" key="3">
    <source>
        <dbReference type="ARBA" id="ARBA00023170"/>
    </source>
</evidence>
<protein>
    <submittedName>
        <fullName evidence="7">T-cell receptor alpha/delta variable 4.0.1</fullName>
    </submittedName>
</protein>
<reference evidence="7" key="2">
    <citation type="submission" date="2025-09" db="UniProtKB">
        <authorList>
            <consortium name="Ensembl"/>
        </authorList>
    </citation>
    <scope>IDENTIFICATION</scope>
</reference>
<dbReference type="InterPro" id="IPR003599">
    <property type="entry name" value="Ig_sub"/>
</dbReference>
<dbReference type="PROSITE" id="PS50835">
    <property type="entry name" value="IG_LIKE"/>
    <property type="match status" value="1"/>
</dbReference>
<evidence type="ECO:0000313" key="8">
    <source>
        <dbReference type="Proteomes" id="UP000694427"/>
    </source>
</evidence>
<organism evidence="7 8">
    <name type="scientific">Cyprinus carpio</name>
    <name type="common">Common carp</name>
    <dbReference type="NCBI Taxonomy" id="7962"/>
    <lineage>
        <taxon>Eukaryota</taxon>
        <taxon>Metazoa</taxon>
        <taxon>Chordata</taxon>
        <taxon>Craniata</taxon>
        <taxon>Vertebrata</taxon>
        <taxon>Euteleostomi</taxon>
        <taxon>Actinopterygii</taxon>
        <taxon>Neopterygii</taxon>
        <taxon>Teleostei</taxon>
        <taxon>Ostariophysi</taxon>
        <taxon>Cypriniformes</taxon>
        <taxon>Cyprinidae</taxon>
        <taxon>Cyprininae</taxon>
        <taxon>Cyprinus</taxon>
    </lineage>
</organism>
<dbReference type="GO" id="GO:0002250">
    <property type="term" value="P:adaptive immune response"/>
    <property type="evidence" value="ECO:0007669"/>
    <property type="project" value="UniProtKB-KW"/>
</dbReference>
<evidence type="ECO:0000256" key="4">
    <source>
        <dbReference type="ARBA" id="ARBA00023319"/>
    </source>
</evidence>
<dbReference type="SMART" id="SM00406">
    <property type="entry name" value="IGv"/>
    <property type="match status" value="1"/>
</dbReference>